<feature type="transmembrane region" description="Helical" evidence="1">
    <location>
        <begin position="5"/>
        <end position="21"/>
    </location>
</feature>
<evidence type="ECO:0000256" key="1">
    <source>
        <dbReference type="SAM" id="Phobius"/>
    </source>
</evidence>
<keyword evidence="1" id="KW-0472">Membrane</keyword>
<feature type="transmembrane region" description="Helical" evidence="1">
    <location>
        <begin position="108"/>
        <end position="127"/>
    </location>
</feature>
<evidence type="ECO:0008006" key="3">
    <source>
        <dbReference type="Google" id="ProtNLM"/>
    </source>
</evidence>
<reference evidence="2" key="1">
    <citation type="submission" date="2019-02" db="EMBL/GenBank/DDBJ databases">
        <authorList>
            <person name="Gruber-Vodicka R. H."/>
            <person name="Seah K. B. B."/>
        </authorList>
    </citation>
    <scope>NUCLEOTIDE SEQUENCE</scope>
    <source>
        <strain evidence="2">BECK_BZ131</strain>
    </source>
</reference>
<feature type="transmembrane region" description="Helical" evidence="1">
    <location>
        <begin position="405"/>
        <end position="423"/>
    </location>
</feature>
<feature type="transmembrane region" description="Helical" evidence="1">
    <location>
        <begin position="273"/>
        <end position="305"/>
    </location>
</feature>
<feature type="transmembrane region" description="Helical" evidence="1">
    <location>
        <begin position="376"/>
        <end position="393"/>
    </location>
</feature>
<feature type="transmembrane region" description="Helical" evidence="1">
    <location>
        <begin position="198"/>
        <end position="218"/>
    </location>
</feature>
<proteinExistence type="predicted"/>
<keyword evidence="1" id="KW-0812">Transmembrane</keyword>
<organism evidence="2">
    <name type="scientific">Candidatus Kentrum sp. FW</name>
    <dbReference type="NCBI Taxonomy" id="2126338"/>
    <lineage>
        <taxon>Bacteria</taxon>
        <taxon>Pseudomonadati</taxon>
        <taxon>Pseudomonadota</taxon>
        <taxon>Gammaproteobacteria</taxon>
        <taxon>Candidatus Kentrum</taxon>
    </lineage>
</organism>
<feature type="transmembrane region" description="Helical" evidence="1">
    <location>
        <begin position="317"/>
        <end position="339"/>
    </location>
</feature>
<feature type="transmembrane region" description="Helical" evidence="1">
    <location>
        <begin position="77"/>
        <end position="96"/>
    </location>
</feature>
<dbReference type="EMBL" id="CAADFE010000006">
    <property type="protein sequence ID" value="VFJ64653.1"/>
    <property type="molecule type" value="Genomic_DNA"/>
</dbReference>
<sequence length="653" mass="74791">MAHRIALGMIAIFSLIGVYLGRKNQLYHYAPIACWLGRLLGYLRSYAWIGIVLLLILVAIEDAFIREEITFLTTIKAFKLTYIAAGILILWSLSTITGRVSPLVQRTLWIVFLIYCLYLLLPSLVVIPPSHVRLDLELFSFIYERTHTVAIYPTLLFDQEGMRAFEDFLPRYGVLMPTLTAIGQQLFGAFSFGDFLHIVQLTQIVFFLMMFAALRIWLAGRPLALAGMMFLMLPWFGSFAWATVSPNASSWRYLGLAIAPLLLLSMRRLPMGWAVAITLGFGSGIMLLISMELGLCLSVGMLAYLTVRMEPFSWIRLVRSITLFLAGLLAAGGFYVLLFRAGLGYWPSMPPFETLFLSIVHHSSGITGLLFRWDPLAIVIFIHATFIVIRSAMAWRMRTLPFKQAFKLAMSIIILSWFAYYANFPFEKTRWTFIVPYLFIIPGYVNLEHIKRLRQRWKLRQWHAIPTYALVLILILVPMALQNNLRAVKKVANGLSISTQLSNTGIETVSGIWLAEEVASRLKEKAAYVRATAASEDSLMFTPNFFMVSLLSGQIFEYPPFEFFYFIIQPKDLDKAIHEILTRAPKRILFDSDVLYPDNPERKSNMGYAESDMKAAFVFREQALLHRLQNRLKDYYHPTAIVSGWEIWERYEP</sequence>
<feature type="transmembrane region" description="Helical" evidence="1">
    <location>
        <begin position="459"/>
        <end position="481"/>
    </location>
</feature>
<accession>A0A450TCP0</accession>
<feature type="transmembrane region" description="Helical" evidence="1">
    <location>
        <begin position="45"/>
        <end position="65"/>
    </location>
</feature>
<evidence type="ECO:0000313" key="2">
    <source>
        <dbReference type="EMBL" id="VFJ64653.1"/>
    </source>
</evidence>
<dbReference type="AlphaFoldDB" id="A0A450TCP0"/>
<name>A0A450TCP0_9GAMM</name>
<protein>
    <recommendedName>
        <fullName evidence="3">Glycosyltransferase RgtA/B/C/D-like domain-containing protein</fullName>
    </recommendedName>
</protein>
<feature type="transmembrane region" description="Helical" evidence="1">
    <location>
        <begin position="429"/>
        <end position="447"/>
    </location>
</feature>
<feature type="transmembrane region" description="Helical" evidence="1">
    <location>
        <begin position="225"/>
        <end position="244"/>
    </location>
</feature>
<keyword evidence="1" id="KW-1133">Transmembrane helix</keyword>
<gene>
    <name evidence="2" type="ORF">BECKFW1821C_GA0114237_100626</name>
</gene>